<dbReference type="RefSeq" id="WP_154380194.1">
    <property type="nucleotide sequence ID" value="NZ_WKJK01000012.1"/>
</dbReference>
<feature type="transmembrane region" description="Helical" evidence="1">
    <location>
        <begin position="20"/>
        <end position="39"/>
    </location>
</feature>
<feature type="transmembrane region" description="Helical" evidence="1">
    <location>
        <begin position="222"/>
        <end position="242"/>
    </location>
</feature>
<feature type="transmembrane region" description="Helical" evidence="1">
    <location>
        <begin position="305"/>
        <end position="322"/>
    </location>
</feature>
<feature type="transmembrane region" description="Helical" evidence="1">
    <location>
        <begin position="125"/>
        <end position="141"/>
    </location>
</feature>
<sequence length="551" mass="60870">MNLLQSATRFWRGLDRPGAVRTAMWLLPVLFGVLSLVYGQDDNWDLRNYHYYNPYALLNGKVGYDLAPAQWQSYFNPTLDLLYYGLLTTLPAQLTGFIMGALHGLNFVLVLALARRLLPAGAHRAALLLALAGMVAPGFLSELGNSMGDNLTSLCVLGALWLVLRTWPALCGGRGLMATLLAGVLMGAGCGLKMTNVSYAVALCLALLLALAGGWWLRFRAAFVFGVGVLAGLALSAGHWYWRMWSVFGNPLFPQFNQLFQAPLAKPIGIGDTGWQPQGLVERLLWPFIMSFDARRVIEIRLLQVIWPLLYLAFVALALYGLRAWWRKRPLLDHGSSDSCQTSFVLTFFVLAYLCWMNVFGIYRYLVPIELLAPLMWWLVLHRLLPVARARAVGSAGLVLAVGVVLAVPPGGWGHGHWRKQAIWVDVPKLAAPAEDLVMTVKGDPPMGWLVPAFPRQLAFVALGSGFPESAAYAQRLYGMIAARKGTLYVMMDGGSGTPERQAEIEAWGNMILARYDMAIQPDSCRRYGARIGSNEHSYQLCMVQRPAALR</sequence>
<evidence type="ECO:0000256" key="1">
    <source>
        <dbReference type="SAM" id="Phobius"/>
    </source>
</evidence>
<evidence type="ECO:0000313" key="3">
    <source>
        <dbReference type="Proteomes" id="UP000433309"/>
    </source>
</evidence>
<keyword evidence="1" id="KW-0812">Transmembrane</keyword>
<accession>A0A6I2L407</accession>
<dbReference type="EMBL" id="WKJK01000012">
    <property type="protein sequence ID" value="MRW92613.1"/>
    <property type="molecule type" value="Genomic_DNA"/>
</dbReference>
<evidence type="ECO:0000313" key="2">
    <source>
        <dbReference type="EMBL" id="MRW92613.1"/>
    </source>
</evidence>
<comment type="caution">
    <text evidence="2">The sequence shown here is derived from an EMBL/GenBank/DDBJ whole genome shotgun (WGS) entry which is preliminary data.</text>
</comment>
<feature type="transmembrane region" description="Helical" evidence="1">
    <location>
        <begin position="200"/>
        <end position="217"/>
    </location>
</feature>
<feature type="transmembrane region" description="Helical" evidence="1">
    <location>
        <begin position="343"/>
        <end position="359"/>
    </location>
</feature>
<feature type="transmembrane region" description="Helical" evidence="1">
    <location>
        <begin position="81"/>
        <end position="113"/>
    </location>
</feature>
<organism evidence="2 3">
    <name type="scientific">Duganella guangzhouensis</name>
    <dbReference type="NCBI Taxonomy" id="2666084"/>
    <lineage>
        <taxon>Bacteria</taxon>
        <taxon>Pseudomonadati</taxon>
        <taxon>Pseudomonadota</taxon>
        <taxon>Betaproteobacteria</taxon>
        <taxon>Burkholderiales</taxon>
        <taxon>Oxalobacteraceae</taxon>
        <taxon>Telluria group</taxon>
        <taxon>Duganella</taxon>
    </lineage>
</organism>
<keyword evidence="3" id="KW-1185">Reference proteome</keyword>
<gene>
    <name evidence="2" type="ORF">GJ699_21675</name>
</gene>
<protein>
    <submittedName>
        <fullName evidence="2">DUF2029 domain-containing protein</fullName>
    </submittedName>
</protein>
<keyword evidence="1" id="KW-1133">Transmembrane helix</keyword>
<name>A0A6I2L407_9BURK</name>
<dbReference type="AlphaFoldDB" id="A0A6I2L407"/>
<dbReference type="Proteomes" id="UP000433309">
    <property type="component" value="Unassembled WGS sequence"/>
</dbReference>
<proteinExistence type="predicted"/>
<feature type="transmembrane region" description="Helical" evidence="1">
    <location>
        <begin position="392"/>
        <end position="413"/>
    </location>
</feature>
<reference evidence="2 3" key="1">
    <citation type="submission" date="2019-11" db="EMBL/GenBank/DDBJ databases">
        <title>Novel species isolated from a subtropical stream in China.</title>
        <authorList>
            <person name="Lu H."/>
        </authorList>
    </citation>
    <scope>NUCLEOTIDE SEQUENCE [LARGE SCALE GENOMIC DNA]</scope>
    <source>
        <strain evidence="2 3">FT80W</strain>
    </source>
</reference>
<keyword evidence="1" id="KW-0472">Membrane</keyword>